<dbReference type="PROSITE" id="PS51462">
    <property type="entry name" value="NUDIX"/>
    <property type="match status" value="1"/>
</dbReference>
<dbReference type="GO" id="GO:0005737">
    <property type="term" value="C:cytoplasm"/>
    <property type="evidence" value="ECO:0007669"/>
    <property type="project" value="TreeGrafter"/>
</dbReference>
<dbReference type="Pfam" id="PF00293">
    <property type="entry name" value="NUDIX"/>
    <property type="match status" value="1"/>
</dbReference>
<evidence type="ECO:0000313" key="8">
    <source>
        <dbReference type="Proteomes" id="UP000809243"/>
    </source>
</evidence>
<dbReference type="InterPro" id="IPR020084">
    <property type="entry name" value="NUDIX_hydrolase_CS"/>
</dbReference>
<gene>
    <name evidence="7" type="ORF">JW744_03715</name>
</gene>
<comment type="cofactor">
    <cofactor evidence="1">
        <name>Mg(2+)</name>
        <dbReference type="ChEBI" id="CHEBI:18420"/>
    </cofactor>
</comment>
<dbReference type="GO" id="GO:0046872">
    <property type="term" value="F:metal ion binding"/>
    <property type="evidence" value="ECO:0007669"/>
    <property type="project" value="UniProtKB-KW"/>
</dbReference>
<dbReference type="PRINTS" id="PR00502">
    <property type="entry name" value="NUDIXFAMILY"/>
</dbReference>
<organism evidence="7 8">
    <name type="scientific">Candidatus Iainarchaeum sp</name>
    <dbReference type="NCBI Taxonomy" id="3101447"/>
    <lineage>
        <taxon>Archaea</taxon>
        <taxon>Candidatus Iainarchaeota</taxon>
        <taxon>Candidatus Iainarchaeia</taxon>
        <taxon>Candidatus Iainarchaeales</taxon>
        <taxon>Candidatus Iainarchaeaceae</taxon>
        <taxon>Candidatus Iainarchaeum</taxon>
    </lineage>
</organism>
<sequence>MPDVFAAIKALIVREGRFLALELEVGRKKIWDLPGGKVEHGEDPIEALKREAWEEAGLKVEALEAVGVYYFMRLSDGAMVVNTVFRCDAGTQKPVLPHKENERIAQMKWFSKEEFMAKGVDAPKSLKELIGKSL</sequence>
<evidence type="ECO:0000259" key="6">
    <source>
        <dbReference type="PROSITE" id="PS51462"/>
    </source>
</evidence>
<evidence type="ECO:0000256" key="4">
    <source>
        <dbReference type="ARBA" id="ARBA00022801"/>
    </source>
</evidence>
<evidence type="ECO:0000256" key="2">
    <source>
        <dbReference type="ARBA" id="ARBA00005582"/>
    </source>
</evidence>
<name>A0A939C7D8_9ARCH</name>
<dbReference type="SUPFAM" id="SSF55811">
    <property type="entry name" value="Nudix"/>
    <property type="match status" value="1"/>
</dbReference>
<dbReference type="PANTHER" id="PTHR43758">
    <property type="entry name" value="7,8-DIHYDRO-8-OXOGUANINE TRIPHOSPHATASE"/>
    <property type="match status" value="1"/>
</dbReference>
<dbReference type="InterPro" id="IPR015797">
    <property type="entry name" value="NUDIX_hydrolase-like_dom_sf"/>
</dbReference>
<evidence type="ECO:0000256" key="1">
    <source>
        <dbReference type="ARBA" id="ARBA00001946"/>
    </source>
</evidence>
<reference evidence="7" key="1">
    <citation type="submission" date="2021-01" db="EMBL/GenBank/DDBJ databases">
        <title>Active Sulfur Cycling in an Early Earth Analoge.</title>
        <authorList>
            <person name="Hahn C.R."/>
            <person name="Youssef N.H."/>
            <person name="Elshahed M."/>
        </authorList>
    </citation>
    <scope>NUCLEOTIDE SEQUENCE</scope>
    <source>
        <strain evidence="7">Zod_Metabat.1151</strain>
    </source>
</reference>
<keyword evidence="4 7" id="KW-0378">Hydrolase</keyword>
<dbReference type="Gene3D" id="3.90.79.10">
    <property type="entry name" value="Nucleoside Triphosphate Pyrophosphohydrolase"/>
    <property type="match status" value="1"/>
</dbReference>
<accession>A0A939C7D8</accession>
<evidence type="ECO:0000256" key="3">
    <source>
        <dbReference type="ARBA" id="ARBA00022723"/>
    </source>
</evidence>
<dbReference type="Proteomes" id="UP000809243">
    <property type="component" value="Unassembled WGS sequence"/>
</dbReference>
<comment type="similarity">
    <text evidence="2">Belongs to the Nudix hydrolase family.</text>
</comment>
<dbReference type="InterPro" id="IPR020476">
    <property type="entry name" value="Nudix_hydrolase"/>
</dbReference>
<keyword evidence="3" id="KW-0479">Metal-binding</keyword>
<comment type="caution">
    <text evidence="7">The sequence shown here is derived from an EMBL/GenBank/DDBJ whole genome shotgun (WGS) entry which is preliminary data.</text>
</comment>
<dbReference type="PANTHER" id="PTHR43758:SF8">
    <property type="entry name" value="8-OXO-DGTP DIPHOSPHATASE YTKD-RELATED"/>
    <property type="match status" value="1"/>
</dbReference>
<evidence type="ECO:0000313" key="7">
    <source>
        <dbReference type="EMBL" id="MBN2067549.1"/>
    </source>
</evidence>
<dbReference type="EMBL" id="JAFGDB010000062">
    <property type="protein sequence ID" value="MBN2067549.1"/>
    <property type="molecule type" value="Genomic_DNA"/>
</dbReference>
<proteinExistence type="inferred from homology"/>
<dbReference type="AlphaFoldDB" id="A0A939C7D8"/>
<dbReference type="PROSITE" id="PS00893">
    <property type="entry name" value="NUDIX_BOX"/>
    <property type="match status" value="1"/>
</dbReference>
<evidence type="ECO:0000256" key="5">
    <source>
        <dbReference type="ARBA" id="ARBA00022842"/>
    </source>
</evidence>
<dbReference type="GO" id="GO:0016818">
    <property type="term" value="F:hydrolase activity, acting on acid anhydrides, in phosphorus-containing anhydrides"/>
    <property type="evidence" value="ECO:0007669"/>
    <property type="project" value="TreeGrafter"/>
</dbReference>
<protein>
    <submittedName>
        <fullName evidence="7">NUDIX hydrolase</fullName>
    </submittedName>
</protein>
<keyword evidence="5" id="KW-0460">Magnesium</keyword>
<feature type="domain" description="Nudix hydrolase" evidence="6">
    <location>
        <begin position="3"/>
        <end position="134"/>
    </location>
</feature>
<dbReference type="InterPro" id="IPR000086">
    <property type="entry name" value="NUDIX_hydrolase_dom"/>
</dbReference>